<reference evidence="2" key="1">
    <citation type="journal article" date="2014" name="Genome Announc.">
        <title>Genome sequence of the yeast Cyberlindnera fabianii (Hansenula fabianii).</title>
        <authorList>
            <person name="Freel K.C."/>
            <person name="Sarilar V."/>
            <person name="Neuveglise C."/>
            <person name="Devillers H."/>
            <person name="Friedrich A."/>
            <person name="Schacherer J."/>
        </authorList>
    </citation>
    <scope>NUCLEOTIDE SEQUENCE</scope>
    <source>
        <strain evidence="2">YJS4271</strain>
    </source>
</reference>
<sequence>MSSTTFSPESITSIHFSSLAELDKHLSTTPQPHIEAFLHPHEPLLPSRQRSITNDQPKTPLRVLVCHDFKGGYQDGEDRCPLGYFPHGSGSHYFLQFPSLIDTFIYFAHYRISIPPVSWINSLHRQGIPCLGTVIFEGNGADDDLERLVMRRDEDGDQGFVYVDKLVELAVRYGFDGWLINVETSFRRSEDAKKIVLFCEVLKSEIKKRIDRGIVIWYDAFMAVKNRVFYQNGVNELNYDHFESSDIFFTNYWWDESTLRNNILNIGLLGVKKKLFVGIDVWGRGSKVGKGGYDTGLAINFLRVYSSNVALFAPAWTYENFDPIDEFLERDRKFWIGEINDAYPGGSVGTYIAHYNAPFTQRKNGGMSFYTNFSRGEGQLFKVKVKTVFNKKWVNGSLQMSLPTNLNDKSLELITSDAFIGGTSLKIKRIPGIDSKDSITQIFQFQKDVESSSLRLGVSFRHITKHDVNEKEDEFFQLVIQYYVERRYRSITHVRDGTLCVPLKSGGSNHWKRLETTIGLPKMREREYLVISGVAIRWTSEIDEMMRRGDGDSSWVMVGSDEAREGSDDDYSKEGISVLIGDLLIETEDVQQSVESVKEVKKTVCDQGVFVQWDDDDDVLMWLVYENAKFQRPMTTPCYVSQRGDRVRVDCVTRSGRVITGDVIFI</sequence>
<gene>
    <name evidence="2" type="ORF">CYFA0S_18e00276g</name>
</gene>
<dbReference type="PANTHER" id="PTHR13246">
    <property type="entry name" value="ENDO BETA N-ACETYLGLUCOSAMINIDASE"/>
    <property type="match status" value="1"/>
</dbReference>
<dbReference type="GO" id="GO:0005829">
    <property type="term" value="C:cytosol"/>
    <property type="evidence" value="ECO:0007669"/>
    <property type="project" value="UniProtKB-SubCell"/>
</dbReference>
<dbReference type="PhylomeDB" id="A0A061BEI8"/>
<dbReference type="CDD" id="cd06547">
    <property type="entry name" value="GH85_ENGase"/>
    <property type="match status" value="1"/>
</dbReference>
<dbReference type="InterPro" id="IPR005201">
    <property type="entry name" value="TIM_ENGase"/>
</dbReference>
<organism evidence="2">
    <name type="scientific">Cyberlindnera fabianii</name>
    <name type="common">Yeast</name>
    <name type="synonym">Hansenula fabianii</name>
    <dbReference type="NCBI Taxonomy" id="36022"/>
    <lineage>
        <taxon>Eukaryota</taxon>
        <taxon>Fungi</taxon>
        <taxon>Dikarya</taxon>
        <taxon>Ascomycota</taxon>
        <taxon>Saccharomycotina</taxon>
        <taxon>Saccharomycetes</taxon>
        <taxon>Phaffomycetales</taxon>
        <taxon>Phaffomycetaceae</taxon>
        <taxon>Cyberlindnera</taxon>
    </lineage>
</organism>
<dbReference type="Gene3D" id="2.60.120.260">
    <property type="entry name" value="Galactose-binding domain-like"/>
    <property type="match status" value="1"/>
</dbReference>
<protein>
    <submittedName>
        <fullName evidence="2">CYFA0S18e00276g1_1</fullName>
    </submittedName>
</protein>
<dbReference type="OrthoDB" id="284473at2759"/>
<evidence type="ECO:0000313" key="2">
    <source>
        <dbReference type="EMBL" id="CDR45368.1"/>
    </source>
</evidence>
<dbReference type="AlphaFoldDB" id="A0A061BEI8"/>
<feature type="domain" description="Cytosolic endo-beta-N-acetylglucosaminidase TIM barrel" evidence="1">
    <location>
        <begin position="87"/>
        <end position="379"/>
    </location>
</feature>
<dbReference type="GO" id="GO:0033925">
    <property type="term" value="F:mannosyl-glycoprotein endo-beta-N-acetylglucosaminidase activity"/>
    <property type="evidence" value="ECO:0007669"/>
    <property type="project" value="UniProtKB-EC"/>
</dbReference>
<accession>A0A061BEI8</accession>
<dbReference type="InterPro" id="IPR032979">
    <property type="entry name" value="ENGase"/>
</dbReference>
<dbReference type="Pfam" id="PF03644">
    <property type="entry name" value="Glyco_hydro_85"/>
    <property type="match status" value="1"/>
</dbReference>
<dbReference type="EMBL" id="LK052903">
    <property type="protein sequence ID" value="CDR45368.1"/>
    <property type="molecule type" value="Genomic_DNA"/>
</dbReference>
<dbReference type="Gene3D" id="3.20.20.80">
    <property type="entry name" value="Glycosidases"/>
    <property type="match status" value="1"/>
</dbReference>
<name>A0A061BEI8_CYBFA</name>
<proteinExistence type="predicted"/>
<evidence type="ECO:0000259" key="1">
    <source>
        <dbReference type="Pfam" id="PF03644"/>
    </source>
</evidence>
<dbReference type="PANTHER" id="PTHR13246:SF1">
    <property type="entry name" value="CYTOSOLIC ENDO-BETA-N-ACETYLGLUCOSAMINIDASE"/>
    <property type="match status" value="1"/>
</dbReference>